<name>A0A933I7X2_UNCT6</name>
<accession>A0A933I7X2</accession>
<organism evidence="1 2">
    <name type="scientific">candidate division TA06 bacterium</name>
    <dbReference type="NCBI Taxonomy" id="2250710"/>
    <lineage>
        <taxon>Bacteria</taxon>
        <taxon>Bacteria division TA06</taxon>
    </lineage>
</organism>
<comment type="caution">
    <text evidence="1">The sequence shown here is derived from an EMBL/GenBank/DDBJ whole genome shotgun (WGS) entry which is preliminary data.</text>
</comment>
<proteinExistence type="predicted"/>
<dbReference type="PROSITE" id="PS51257">
    <property type="entry name" value="PROKAR_LIPOPROTEIN"/>
    <property type="match status" value="1"/>
</dbReference>
<sequence length="244" mass="26633">MRHFRFYCLFVAALAAGCGTFGGTRAFTLRDGIPLATDVRATFGGLAKEQDASKAVAVFVFGFSGFDEDDENNLASSLESTLASMNRAGTGPERHVIVHVMVRRYMVVASNNAVGVLACVSWALVEQRRAVFSEQFYAAHSGFLVATVGGTKNDVNETIVRRVALRALWASRPSPSRGEAPITQKTFDDIDSAAREVPSQFVTIHSLTRYFLVASQAPQWGWAEVSEPLDWNKVLAERGLVDPQ</sequence>
<evidence type="ECO:0000313" key="1">
    <source>
        <dbReference type="EMBL" id="MBI4725866.1"/>
    </source>
</evidence>
<dbReference type="AlphaFoldDB" id="A0A933I7X2"/>
<reference evidence="1" key="1">
    <citation type="submission" date="2020-07" db="EMBL/GenBank/DDBJ databases">
        <title>Huge and variable diversity of episymbiotic CPR bacteria and DPANN archaea in groundwater ecosystems.</title>
        <authorList>
            <person name="He C.Y."/>
            <person name="Keren R."/>
            <person name="Whittaker M."/>
            <person name="Farag I.F."/>
            <person name="Doudna J."/>
            <person name="Cate J.H.D."/>
            <person name="Banfield J.F."/>
        </authorList>
    </citation>
    <scope>NUCLEOTIDE SEQUENCE</scope>
    <source>
        <strain evidence="1">NC_groundwater_1520_Pr4_B-0.1um_53_5</strain>
    </source>
</reference>
<evidence type="ECO:0000313" key="2">
    <source>
        <dbReference type="Proteomes" id="UP000736328"/>
    </source>
</evidence>
<dbReference type="Proteomes" id="UP000736328">
    <property type="component" value="Unassembled WGS sequence"/>
</dbReference>
<dbReference type="EMBL" id="JACQXR010000013">
    <property type="protein sequence ID" value="MBI4725866.1"/>
    <property type="molecule type" value="Genomic_DNA"/>
</dbReference>
<evidence type="ECO:0008006" key="3">
    <source>
        <dbReference type="Google" id="ProtNLM"/>
    </source>
</evidence>
<protein>
    <recommendedName>
        <fullName evidence="3">Lipoprotein</fullName>
    </recommendedName>
</protein>
<gene>
    <name evidence="1" type="ORF">HY768_01340</name>
</gene>